<dbReference type="Gene3D" id="1.10.10.10">
    <property type="entry name" value="Winged helix-like DNA-binding domain superfamily/Winged helix DNA-binding domain"/>
    <property type="match status" value="1"/>
</dbReference>
<dbReference type="InterPro" id="IPR036390">
    <property type="entry name" value="WH_DNA-bd_sf"/>
</dbReference>
<evidence type="ECO:0000256" key="1">
    <source>
        <dbReference type="ARBA" id="ARBA00009437"/>
    </source>
</evidence>
<dbReference type="InterPro" id="IPR005119">
    <property type="entry name" value="LysR_subst-bd"/>
</dbReference>
<comment type="similarity">
    <text evidence="1">Belongs to the LysR transcriptional regulatory family.</text>
</comment>
<sequence length="324" mass="36677">MAEKYRNLPLNPLRAFAIAAQYNTFTAAANYMGISQVAISRQITVLEDYLGVQLFERGARSVKLTDVGRSFSREIIGLFHDLELATHRVLQSEREQVVHLRIYPTLVHYWLSPRLSRFYDAFPGHSVRLDTTVQPLDFRGTHLDLAFQLGQGEWGDARSRKLFDETIDVVCSPEYAERFNGFRTPSDISRAMLLHAKYRRREWNLWADAADVELPDGPGMIFESSLLAYGAARDGLGLAIGQIDILHDELDSGRLVRPFMRPVRTGSSFYIVWPTVKSVSTPTRHFIDWLLGLNNLPAEFFKRGTGDRNSSKGSAKKTALNEAP</sequence>
<evidence type="ECO:0000256" key="5">
    <source>
        <dbReference type="SAM" id="MobiDB-lite"/>
    </source>
</evidence>
<evidence type="ECO:0000313" key="7">
    <source>
        <dbReference type="EMBL" id="MFB9947960.1"/>
    </source>
</evidence>
<dbReference type="CDD" id="cd08432">
    <property type="entry name" value="PBP2_GcdR_TrpI_HvrB_AmpR_like"/>
    <property type="match status" value="1"/>
</dbReference>
<dbReference type="Pfam" id="PF00126">
    <property type="entry name" value="HTH_1"/>
    <property type="match status" value="1"/>
</dbReference>
<evidence type="ECO:0000256" key="2">
    <source>
        <dbReference type="ARBA" id="ARBA00023015"/>
    </source>
</evidence>
<dbReference type="SUPFAM" id="SSF46785">
    <property type="entry name" value="Winged helix' DNA-binding domain"/>
    <property type="match status" value="1"/>
</dbReference>
<reference evidence="7 8" key="1">
    <citation type="submission" date="2024-09" db="EMBL/GenBank/DDBJ databases">
        <authorList>
            <person name="Sun Q."/>
            <person name="Mori K."/>
        </authorList>
    </citation>
    <scope>NUCLEOTIDE SEQUENCE [LARGE SCALE GENOMIC DNA]</scope>
    <source>
        <strain evidence="7 8">TBRC 4938</strain>
    </source>
</reference>
<protein>
    <submittedName>
        <fullName evidence="7">LysR substrate-binding domain-containing protein</fullName>
    </submittedName>
</protein>
<dbReference type="PANTHER" id="PTHR30537:SF74">
    <property type="entry name" value="HTH-TYPE TRANSCRIPTIONAL REGULATOR TRPI"/>
    <property type="match status" value="1"/>
</dbReference>
<accession>A0ABV6ABH0</accession>
<organism evidence="7 8">
    <name type="scientific">Rhizobium puerariae</name>
    <dbReference type="NCBI Taxonomy" id="1585791"/>
    <lineage>
        <taxon>Bacteria</taxon>
        <taxon>Pseudomonadati</taxon>
        <taxon>Pseudomonadota</taxon>
        <taxon>Alphaproteobacteria</taxon>
        <taxon>Hyphomicrobiales</taxon>
        <taxon>Rhizobiaceae</taxon>
        <taxon>Rhizobium/Agrobacterium group</taxon>
        <taxon>Rhizobium</taxon>
    </lineage>
</organism>
<feature type="domain" description="HTH lysR-type" evidence="6">
    <location>
        <begin position="8"/>
        <end position="65"/>
    </location>
</feature>
<keyword evidence="4" id="KW-0804">Transcription</keyword>
<gene>
    <name evidence="7" type="ORF">ACFFP0_03820</name>
</gene>
<evidence type="ECO:0000259" key="6">
    <source>
        <dbReference type="PROSITE" id="PS50931"/>
    </source>
</evidence>
<name>A0ABV6ABH0_9HYPH</name>
<dbReference type="PROSITE" id="PS50931">
    <property type="entry name" value="HTH_LYSR"/>
    <property type="match status" value="1"/>
</dbReference>
<proteinExistence type="inferred from homology"/>
<dbReference type="InterPro" id="IPR036388">
    <property type="entry name" value="WH-like_DNA-bd_sf"/>
</dbReference>
<dbReference type="InterPro" id="IPR000847">
    <property type="entry name" value="LysR_HTH_N"/>
</dbReference>
<dbReference type="Gene3D" id="3.40.190.10">
    <property type="entry name" value="Periplasmic binding protein-like II"/>
    <property type="match status" value="2"/>
</dbReference>
<evidence type="ECO:0000313" key="8">
    <source>
        <dbReference type="Proteomes" id="UP001589692"/>
    </source>
</evidence>
<dbReference type="PANTHER" id="PTHR30537">
    <property type="entry name" value="HTH-TYPE TRANSCRIPTIONAL REGULATOR"/>
    <property type="match status" value="1"/>
</dbReference>
<dbReference type="InterPro" id="IPR058163">
    <property type="entry name" value="LysR-type_TF_proteobact-type"/>
</dbReference>
<dbReference type="RefSeq" id="WP_377256467.1">
    <property type="nucleotide sequence ID" value="NZ_JBHMAA010000006.1"/>
</dbReference>
<dbReference type="Pfam" id="PF03466">
    <property type="entry name" value="LysR_substrate"/>
    <property type="match status" value="1"/>
</dbReference>
<evidence type="ECO:0000256" key="4">
    <source>
        <dbReference type="ARBA" id="ARBA00023163"/>
    </source>
</evidence>
<dbReference type="Proteomes" id="UP001589692">
    <property type="component" value="Unassembled WGS sequence"/>
</dbReference>
<keyword evidence="8" id="KW-1185">Reference proteome</keyword>
<dbReference type="EMBL" id="JBHMAA010000006">
    <property type="protein sequence ID" value="MFB9947960.1"/>
    <property type="molecule type" value="Genomic_DNA"/>
</dbReference>
<dbReference type="SUPFAM" id="SSF53850">
    <property type="entry name" value="Periplasmic binding protein-like II"/>
    <property type="match status" value="1"/>
</dbReference>
<keyword evidence="3" id="KW-0238">DNA-binding</keyword>
<dbReference type="PRINTS" id="PR00039">
    <property type="entry name" value="HTHLYSR"/>
</dbReference>
<feature type="region of interest" description="Disordered" evidence="5">
    <location>
        <begin position="304"/>
        <end position="324"/>
    </location>
</feature>
<comment type="caution">
    <text evidence="7">The sequence shown here is derived from an EMBL/GenBank/DDBJ whole genome shotgun (WGS) entry which is preliminary data.</text>
</comment>
<evidence type="ECO:0000256" key="3">
    <source>
        <dbReference type="ARBA" id="ARBA00023125"/>
    </source>
</evidence>
<keyword evidence="2" id="KW-0805">Transcription regulation</keyword>